<evidence type="ECO:0000313" key="2">
    <source>
        <dbReference type="Proteomes" id="UP001183420"/>
    </source>
</evidence>
<proteinExistence type="predicted"/>
<comment type="caution">
    <text evidence="1">The sequence shown here is derived from an EMBL/GenBank/DDBJ whole genome shotgun (WGS) entry which is preliminary data.</text>
</comment>
<keyword evidence="2" id="KW-1185">Reference proteome</keyword>
<gene>
    <name evidence="1" type="ORF">RNC47_27495</name>
</gene>
<dbReference type="RefSeq" id="WP_311602510.1">
    <property type="nucleotide sequence ID" value="NZ_JAVREM010000054.1"/>
</dbReference>
<evidence type="ECO:0000313" key="1">
    <source>
        <dbReference type="EMBL" id="MDT0322083.1"/>
    </source>
</evidence>
<reference evidence="2" key="1">
    <citation type="submission" date="2023-07" db="EMBL/GenBank/DDBJ databases">
        <title>30 novel species of actinomycetes from the DSMZ collection.</title>
        <authorList>
            <person name="Nouioui I."/>
        </authorList>
    </citation>
    <scope>NUCLEOTIDE SEQUENCE [LARGE SCALE GENOMIC DNA]</scope>
    <source>
        <strain evidence="2">DSM 44918</strain>
    </source>
</reference>
<dbReference type="Proteomes" id="UP001183420">
    <property type="component" value="Unassembled WGS sequence"/>
</dbReference>
<protein>
    <submittedName>
        <fullName evidence="1">Uncharacterized protein</fullName>
    </submittedName>
</protein>
<sequence>MPDLPAPRAEADAEVEPLAEVTVITGLEGPVEPAAPVTCSYCGNGIVVHDDHAANCPWHPGKAAAS</sequence>
<organism evidence="1 2">
    <name type="scientific">Streptomyces millisiae</name>
    <dbReference type="NCBI Taxonomy" id="3075542"/>
    <lineage>
        <taxon>Bacteria</taxon>
        <taxon>Bacillati</taxon>
        <taxon>Actinomycetota</taxon>
        <taxon>Actinomycetes</taxon>
        <taxon>Kitasatosporales</taxon>
        <taxon>Streptomycetaceae</taxon>
        <taxon>Streptomyces</taxon>
    </lineage>
</organism>
<dbReference type="EMBL" id="JAVREM010000054">
    <property type="protein sequence ID" value="MDT0322083.1"/>
    <property type="molecule type" value="Genomic_DNA"/>
</dbReference>
<name>A0ABU2LXV1_9ACTN</name>
<accession>A0ABU2LXV1</accession>